<proteinExistence type="predicted"/>
<dbReference type="EMBL" id="CBKP010000019">
    <property type="protein sequence ID" value="CDF28697.1"/>
    <property type="molecule type" value="Genomic_DNA"/>
</dbReference>
<comment type="caution">
    <text evidence="1">The sequence shown here is derived from an EMBL/GenBank/DDBJ whole genome shotgun (WGS) entry which is preliminary data.</text>
</comment>
<dbReference type="Proteomes" id="UP000018189">
    <property type="component" value="Unassembled WGS sequence"/>
</dbReference>
<gene>
    <name evidence="1" type="ORF">BN522_00580</name>
</gene>
<organism evidence="1">
    <name type="scientific">Methanobrevibacter smithii CAG:186</name>
    <dbReference type="NCBI Taxonomy" id="1263088"/>
    <lineage>
        <taxon>Archaea</taxon>
        <taxon>Methanobacteriati</taxon>
        <taxon>Methanobacteriota</taxon>
        <taxon>Methanomada group</taxon>
        <taxon>Methanobacteria</taxon>
        <taxon>Methanobacteriales</taxon>
        <taxon>Methanobacteriaceae</taxon>
        <taxon>Methanobrevibacter</taxon>
    </lineage>
</organism>
<protein>
    <submittedName>
        <fullName evidence="1">Uncharacterized protein</fullName>
    </submittedName>
</protein>
<name>R7PVX3_METSM</name>
<sequence>MYVQDSKIEEYYSELKEYHEKYLKQYGVKLPRLKNNGKFAKGALTLIYLYINFKKPVTKEELTDFVGQYHERQNDLQQARHFGQQSGWFIITGTRGDLECEEYNVKSGEYALISVKDYYPGFTNEKRIDNLSGEDWESIKEQYNKRCATCGSIEGESNIHYPNVITKLQKGHKNPNKPLEYGNIIPQCDQCNRQDRNNFIYNDKGRVIKIANPKFILRSDKKTKELMYELLKRELNKK</sequence>
<accession>R7PVX3</accession>
<evidence type="ECO:0000313" key="1">
    <source>
        <dbReference type="EMBL" id="CDF28697.1"/>
    </source>
</evidence>
<reference evidence="1" key="1">
    <citation type="submission" date="2012-11" db="EMBL/GenBank/DDBJ databases">
        <title>Dependencies among metagenomic species, viruses, plasmids and units of genetic variation.</title>
        <authorList>
            <person name="Nielsen H.B."/>
            <person name="Almeida M."/>
            <person name="Juncker A.S."/>
            <person name="Rasmussen S."/>
            <person name="Li J."/>
            <person name="Sunagawa S."/>
            <person name="Plichta D."/>
            <person name="Gautier L."/>
            <person name="Le Chatelier E."/>
            <person name="Peletier E."/>
            <person name="Bonde I."/>
            <person name="Nielsen T."/>
            <person name="Manichanh C."/>
            <person name="Arumugam M."/>
            <person name="Batto J."/>
            <person name="Santos M.B.Q.D."/>
            <person name="Blom N."/>
            <person name="Borruel N."/>
            <person name="Burgdorf K.S."/>
            <person name="Boumezbeur F."/>
            <person name="Casellas F."/>
            <person name="Dore J."/>
            <person name="Guarner F."/>
            <person name="Hansen T."/>
            <person name="Hildebrand F."/>
            <person name="Kaas R.S."/>
            <person name="Kennedy S."/>
            <person name="Kristiansen K."/>
            <person name="Kultima J.R."/>
            <person name="Leonard P."/>
            <person name="Levenez F."/>
            <person name="Lund O."/>
            <person name="Moumen B."/>
            <person name="Le Paslier D."/>
            <person name="Pons N."/>
            <person name="Pedersen O."/>
            <person name="Prifti E."/>
            <person name="Qin J."/>
            <person name="Raes J."/>
            <person name="Tap J."/>
            <person name="Tims S."/>
            <person name="Ussery D.W."/>
            <person name="Yamada T."/>
            <person name="MetaHit consortium"/>
            <person name="Renault P."/>
            <person name="Sicheritz-Ponten T."/>
            <person name="Bork P."/>
            <person name="Wang J."/>
            <person name="Brunak S."/>
            <person name="Ehrlich S.D."/>
        </authorList>
    </citation>
    <scope>NUCLEOTIDE SEQUENCE [LARGE SCALE GENOMIC DNA]</scope>
</reference>
<dbReference type="AlphaFoldDB" id="R7PVX3"/>